<dbReference type="InterPro" id="IPR036514">
    <property type="entry name" value="SGNH_hydro_sf"/>
</dbReference>
<dbReference type="Pfam" id="PF03629">
    <property type="entry name" value="SASA"/>
    <property type="match status" value="2"/>
</dbReference>
<protein>
    <submittedName>
        <fullName evidence="4">Sialate O-acetylesterase</fullName>
    </submittedName>
</protein>
<dbReference type="InterPro" id="IPR039329">
    <property type="entry name" value="SIAE"/>
</dbReference>
<keyword evidence="2" id="KW-0732">Signal</keyword>
<dbReference type="InterPro" id="IPR008979">
    <property type="entry name" value="Galactose-bd-like_sf"/>
</dbReference>
<feature type="domain" description="Sialate O-acetylesterase" evidence="3">
    <location>
        <begin position="412"/>
        <end position="530"/>
    </location>
</feature>
<dbReference type="InterPro" id="IPR005181">
    <property type="entry name" value="SASA"/>
</dbReference>
<keyword evidence="1" id="KW-0378">Hydrolase</keyword>
<dbReference type="RefSeq" id="WP_342073264.1">
    <property type="nucleotide sequence ID" value="NZ_JAQJCQ010000006.1"/>
</dbReference>
<evidence type="ECO:0000259" key="3">
    <source>
        <dbReference type="Pfam" id="PF03629"/>
    </source>
</evidence>
<evidence type="ECO:0000313" key="5">
    <source>
        <dbReference type="Proteomes" id="UP001486626"/>
    </source>
</evidence>
<evidence type="ECO:0000256" key="2">
    <source>
        <dbReference type="SAM" id="SignalP"/>
    </source>
</evidence>
<dbReference type="EMBL" id="JAQJCQ010000006">
    <property type="protein sequence ID" value="MEL4891659.1"/>
    <property type="molecule type" value="Genomic_DNA"/>
</dbReference>
<dbReference type="Gene3D" id="3.40.50.1110">
    <property type="entry name" value="SGNH hydrolase"/>
    <property type="match status" value="2"/>
</dbReference>
<proteinExistence type="predicted"/>
<dbReference type="SUPFAM" id="SSF52266">
    <property type="entry name" value="SGNH hydrolase"/>
    <property type="match status" value="1"/>
</dbReference>
<feature type="chain" id="PRO_5045531262" evidence="2">
    <location>
        <begin position="27"/>
        <end position="645"/>
    </location>
</feature>
<keyword evidence="5" id="KW-1185">Reference proteome</keyword>
<accession>A0ABU9LAC0</accession>
<dbReference type="SUPFAM" id="SSF49785">
    <property type="entry name" value="Galactose-binding domain-like"/>
    <property type="match status" value="1"/>
</dbReference>
<feature type="signal peptide" evidence="2">
    <location>
        <begin position="1"/>
        <end position="26"/>
    </location>
</feature>
<evidence type="ECO:0000313" key="4">
    <source>
        <dbReference type="EMBL" id="MEL4891659.1"/>
    </source>
</evidence>
<comment type="caution">
    <text evidence="4">The sequence shown here is derived from an EMBL/GenBank/DDBJ whole genome shotgun (WGS) entry which is preliminary data.</text>
</comment>
<sequence length="645" mass="69875">MARPLHPTVRRLALLALAFASWPAAAELQLPLLFADGAVLQRDAPIPVWGWATPGARIQARLDGASASAVAGDDGRWQLQLPAHAAGGPYLLEVQGDGSQRRIGDVLIGDVWLASGQSNMEWPLAQARDGAREVAAATDPQLRNFKVPKAWAAQPQPRLPGGNWVAATPATAGAFSAVAYFFARDLRQHTGVPIGIIDSTWGGSAIEAWMDAASPGVDAAQVRTRIAQMQAKDAQDLGETRRRLARWPQATDAQADAGWAAADLDDRDWDRQPLPGLWEQHGYVGMDGVAWYRTSFTLSAAEAKAGAVVGIGPADDADTTYVNGVEVGHTEGRYTEPRRYRVPPSALRAGVNHVAIRILDTGGFGGIPGDAAAFFVQPDGGQPRSLAGDWRFRPGKVTLAANDDKNQIPTLLYNAMIHPLQPFPVKGVIWYQGESNAYPYGALRYREQFASLIGRWRQERGQPQLPFLWVQLANWKAGNDQGDLSPWAQLRESQTRTLALPATGQAVTIDIGMPDNIHPTNKQDVGHRLALVARHVAYGETLVYSAPVFVRATFADGQARVMFDMMGSALAVRDGGGAVHGFALAGADRRFHPAQARIEGDQVVVRSDEVPQPQALRYAWSENPEDADLVNREQLPVGPFRTDSW</sequence>
<evidence type="ECO:0000256" key="1">
    <source>
        <dbReference type="ARBA" id="ARBA00022801"/>
    </source>
</evidence>
<dbReference type="PANTHER" id="PTHR22901:SF0">
    <property type="entry name" value="SIALATE O-ACETYLESTERASE"/>
    <property type="match status" value="1"/>
</dbReference>
<organism evidence="4 5">
    <name type="scientific">Xanthomonas protegens</name>
    <dbReference type="NCBI Taxonomy" id="3380705"/>
    <lineage>
        <taxon>Bacteria</taxon>
        <taxon>Pseudomonadati</taxon>
        <taxon>Pseudomonadota</taxon>
        <taxon>Gammaproteobacteria</taxon>
        <taxon>Lysobacterales</taxon>
        <taxon>Lysobacteraceae</taxon>
        <taxon>Xanthomonas</taxon>
    </lineage>
</organism>
<name>A0ABU9LAC0_9XANT</name>
<dbReference type="Proteomes" id="UP001486626">
    <property type="component" value="Unassembled WGS sequence"/>
</dbReference>
<dbReference type="PANTHER" id="PTHR22901">
    <property type="entry name" value="SIALATE O-ACETYLESTERASE"/>
    <property type="match status" value="1"/>
</dbReference>
<gene>
    <name evidence="4" type="ORF">PIQ37_09495</name>
</gene>
<reference evidence="4 5" key="1">
    <citation type="journal article" date="2024" name="FEMS Microbiol. Lett.">
        <title>Xanthomonas protegens sp. nov., a novel rice seed-associated bacterium, provides in vivo protection against X. oryzae pv. oryzae, the bacterial leaf blight pathogen.</title>
        <authorList>
            <person name="Rana R."/>
            <person name="Sharma A."/>
            <person name="Madhavan V.N."/>
            <person name="Korpole S."/>
            <person name="Sonti R.V."/>
            <person name="Patel H.K."/>
            <person name="Patil P.B."/>
        </authorList>
    </citation>
    <scope>NUCLEOTIDE SEQUENCE [LARGE SCALE GENOMIC DNA]</scope>
    <source>
        <strain evidence="4 5">PPL118</strain>
    </source>
</reference>
<feature type="domain" description="Sialate O-acetylesterase" evidence="3">
    <location>
        <begin position="110"/>
        <end position="212"/>
    </location>
</feature>